<feature type="compositionally biased region" description="Polar residues" evidence="1">
    <location>
        <begin position="404"/>
        <end position="422"/>
    </location>
</feature>
<sequence length="1449" mass="151461">MPLRGLFSKRNKSRTDVGDSTPASPTATVATESTVNSPTSEYIKADSFLPTSPNGRNTLHPDAAFTSPTKSTKSSVYPSVAGSSPASSSRLRLPFGRKRAAKLSSSNVGRDENSNVTSPPHPPFTGRLSTSAVSESDASSFRHKLGPPPSRSAIFSAYGDPHGASSTRSLPNEYSAPVQSNETLVDNQALAPKRPLFPWSKSQPNSTKAKAKSKSSPLRADDISAALEDTSSFNLKSFRHLGDPNPSPELPPPPVRSYSTVPDSANSSSTSLVPPGPLPGSRSRNASFSSLNDPSASQQRISVAAFREAQARRSLAGSPVPGPRSPSPGPILAVHNRAPPSNQANDVRQRRTSLVALGSMRYSSDEDDSSENEEDNSDTDRKARERPEKKNTVKAKAKSEVGHGTSSYRNVPSAFPSPNSSLRPDAAAKIAAPRSRSDVYAQGRSQPVVPASTSTSVVSSNSGATTQNTNIRSEAKPTISARPPSKAISQSESDSDDSDNAPLATLVPPKRPSSSASNRSNPQSDGVSIRSMGRAGGGGGGGLRARVYSNAMPKPLIDINELTGPSKRSLETGTGRQNSQDGFTGGATLLSAGTTQGTSSMMALSSPAPSSVTSTSPPGRRFVSPPPSPVSSYPPKVRSETTSPRSPSQAPSGLVQRRIPMGRKDPDVSSTVSSTTAGSDSSSSGRRKDPLSERLSKVVAQTVNSSPTITQSSLNPLLVPSRRGTAQTPGSNVDSNSSGDFEIPFTSSPSPTLDVPAKDHKSSADVVVNSYFPEVRAPSPKISVLPKPVDNTIKRDPQTRKSQDSTDAMADLADLLGAGIKLVSVNGEDQSNEDLPLERDAEKEEKDDVDSFVHLAFSEPPPSPNRITPIVVKTRPAAPSFAVTSRPQHARGASINILTTSTSGTVMNTATGDVTTATTTTTTTTRQTPARGPPFAGVTRPRSSTLLPVSSSKTSLSTWSSTNPSISNTTTKPPISNTLNVHSFNVSNSVASSSASSSSSSNNSGQSTNRNASSGNDTRQNRDTTRHRPVVSKPPARSLSANQMPTPMSRFPVPSKPFASQSPASSTGDSSSGRGAPITPRDGSDIGNGMSHTVSKEEQWGSGVSGLGFGTKHGRKRSIAFDDEAGNEGSGKNKSKETPEGEEARRRERRRSEARAAIELGNTINGPGPILDDSEDAGLPIQTAGPRMNGMSPMMMNGPVPGMPGMLSPQMTGNPMWGWSPMSPMPQIAPGPMLSPAQFMVPPPTDPAFFAAHQQAMMYAKQAYQMAVAQQAMAAAAEEWERGSAVGGFSSSQSMYGMPPSTAPSMMGSPYGMGGVNGWSTGSTIFPPSGSRSTMYGSGAMSEYGGGGRGGGWNSSRSVYGESFGPSSPAPRGPGAANRGRLSSYTRESGHYPPMPPMPPQGNNKNMASRQSANPRARTVSQPANPVKNRNAGSPARKVPPSSWKTNAA</sequence>
<reference evidence="2" key="1">
    <citation type="submission" date="2022-08" db="EMBL/GenBank/DDBJ databases">
        <authorList>
            <consortium name="DOE Joint Genome Institute"/>
            <person name="Min B."/>
            <person name="Riley R."/>
            <person name="Sierra-Patev S."/>
            <person name="Naranjo-Ortiz M."/>
            <person name="Looney B."/>
            <person name="Konkel Z."/>
            <person name="Slot J.C."/>
            <person name="Sakamoto Y."/>
            <person name="Steenwyk J.L."/>
            <person name="Rokas A."/>
            <person name="Carro J."/>
            <person name="Camarero S."/>
            <person name="Ferreira P."/>
            <person name="Molpeceres G."/>
            <person name="Ruiz-Duenas F.J."/>
            <person name="Serrano A."/>
            <person name="Henrissat B."/>
            <person name="Drula E."/>
            <person name="Hughes K.W."/>
            <person name="Mata J.L."/>
            <person name="Ishikawa N.K."/>
            <person name="Vargas-Isla R."/>
            <person name="Ushijima S."/>
            <person name="Smith C.A."/>
            <person name="Ahrendt S."/>
            <person name="Andreopoulos W."/>
            <person name="He G."/>
            <person name="Labutti K."/>
            <person name="Lipzen A."/>
            <person name="Ng V."/>
            <person name="Sandor L."/>
            <person name="Barry K."/>
            <person name="Martinez A.T."/>
            <person name="Xiao Y."/>
            <person name="Gibbons J.G."/>
            <person name="Terashima K."/>
            <person name="Hibbett D.S."/>
            <person name="Grigoriev I.V."/>
        </authorList>
    </citation>
    <scope>NUCLEOTIDE SEQUENCE</scope>
    <source>
        <strain evidence="2">TFB10291</strain>
    </source>
</reference>
<feature type="compositionally biased region" description="Low complexity" evidence="1">
    <location>
        <begin position="668"/>
        <end position="684"/>
    </location>
</feature>
<feature type="compositionally biased region" description="Low complexity" evidence="1">
    <location>
        <begin position="985"/>
        <end position="1004"/>
    </location>
</feature>
<feature type="compositionally biased region" description="Low complexity" evidence="1">
    <location>
        <begin position="445"/>
        <end position="466"/>
    </location>
</feature>
<feature type="compositionally biased region" description="Polar residues" evidence="1">
    <location>
        <begin position="699"/>
        <end position="715"/>
    </location>
</feature>
<feature type="compositionally biased region" description="Polar residues" evidence="1">
    <location>
        <begin position="282"/>
        <end position="301"/>
    </location>
</feature>
<feature type="compositionally biased region" description="Polar residues" evidence="1">
    <location>
        <begin position="571"/>
        <end position="581"/>
    </location>
</feature>
<feature type="compositionally biased region" description="Pro residues" evidence="1">
    <location>
        <begin position="245"/>
        <end position="255"/>
    </location>
</feature>
<gene>
    <name evidence="2" type="ORF">GGU10DRAFT_369642</name>
</gene>
<feature type="region of interest" description="Disordered" evidence="1">
    <location>
        <begin position="782"/>
        <end position="806"/>
    </location>
</feature>
<feature type="compositionally biased region" description="Polar residues" evidence="1">
    <location>
        <begin position="724"/>
        <end position="751"/>
    </location>
</feature>
<name>A0AA38KL26_9AGAR</name>
<protein>
    <submittedName>
        <fullName evidence="2">Uncharacterized protein</fullName>
    </submittedName>
</protein>
<proteinExistence type="predicted"/>
<feature type="compositionally biased region" description="Low complexity" evidence="1">
    <location>
        <begin position="74"/>
        <end position="89"/>
    </location>
</feature>
<feature type="compositionally biased region" description="Low complexity" evidence="1">
    <location>
        <begin position="913"/>
        <end position="930"/>
    </location>
</feature>
<feature type="region of interest" description="Disordered" evidence="1">
    <location>
        <begin position="236"/>
        <end position="759"/>
    </location>
</feature>
<feature type="compositionally biased region" description="Basic and acidic residues" evidence="1">
    <location>
        <begin position="792"/>
        <end position="804"/>
    </location>
</feature>
<feature type="region of interest" description="Disordered" evidence="1">
    <location>
        <begin position="913"/>
        <end position="1151"/>
    </location>
</feature>
<feature type="compositionally biased region" description="Basic and acidic residues" evidence="1">
    <location>
        <begin position="378"/>
        <end position="401"/>
    </location>
</feature>
<feature type="compositionally biased region" description="Basic and acidic residues" evidence="1">
    <location>
        <begin position="1134"/>
        <end position="1151"/>
    </location>
</feature>
<feature type="compositionally biased region" description="Low complexity" evidence="1">
    <location>
        <begin position="943"/>
        <end position="976"/>
    </location>
</feature>
<dbReference type="Proteomes" id="UP001163798">
    <property type="component" value="Unassembled WGS sequence"/>
</dbReference>
<feature type="compositionally biased region" description="Polar residues" evidence="1">
    <location>
        <begin position="257"/>
        <end position="272"/>
    </location>
</feature>
<feature type="compositionally biased region" description="Basic and acidic residues" evidence="1">
    <location>
        <begin position="836"/>
        <end position="845"/>
    </location>
</feature>
<feature type="region of interest" description="Disordered" evidence="1">
    <location>
        <begin position="1"/>
        <end position="223"/>
    </location>
</feature>
<keyword evidence="3" id="KW-1185">Reference proteome</keyword>
<organism evidence="2 3">
    <name type="scientific">Lentinula aff. detonsa</name>
    <dbReference type="NCBI Taxonomy" id="2804958"/>
    <lineage>
        <taxon>Eukaryota</taxon>
        <taxon>Fungi</taxon>
        <taxon>Dikarya</taxon>
        <taxon>Basidiomycota</taxon>
        <taxon>Agaricomycotina</taxon>
        <taxon>Agaricomycetes</taxon>
        <taxon>Agaricomycetidae</taxon>
        <taxon>Agaricales</taxon>
        <taxon>Marasmiineae</taxon>
        <taxon>Omphalotaceae</taxon>
        <taxon>Lentinula</taxon>
    </lineage>
</organism>
<evidence type="ECO:0000313" key="3">
    <source>
        <dbReference type="Proteomes" id="UP001163798"/>
    </source>
</evidence>
<feature type="compositionally biased region" description="Low complexity" evidence="1">
    <location>
        <begin position="129"/>
        <end position="139"/>
    </location>
</feature>
<feature type="compositionally biased region" description="Gly residues" evidence="1">
    <location>
        <begin position="534"/>
        <end position="543"/>
    </location>
</feature>
<evidence type="ECO:0000256" key="1">
    <source>
        <dbReference type="SAM" id="MobiDB-lite"/>
    </source>
</evidence>
<feature type="compositionally biased region" description="Basic and acidic residues" evidence="1">
    <location>
        <begin position="686"/>
        <end position="696"/>
    </location>
</feature>
<feature type="compositionally biased region" description="Pro residues" evidence="1">
    <location>
        <begin position="320"/>
        <end position="329"/>
    </location>
</feature>
<dbReference type="EMBL" id="MU793792">
    <property type="protein sequence ID" value="KAJ3780315.1"/>
    <property type="molecule type" value="Genomic_DNA"/>
</dbReference>
<feature type="compositionally biased region" description="Low complexity" evidence="1">
    <location>
        <begin position="20"/>
        <end position="35"/>
    </location>
</feature>
<feature type="compositionally biased region" description="Polar residues" evidence="1">
    <location>
        <begin position="103"/>
        <end position="118"/>
    </location>
</feature>
<feature type="compositionally biased region" description="Polar residues" evidence="1">
    <location>
        <begin position="1401"/>
        <end position="1424"/>
    </location>
</feature>
<accession>A0AA38KL26</accession>
<feature type="compositionally biased region" description="Polar residues" evidence="1">
    <location>
        <begin position="640"/>
        <end position="651"/>
    </location>
</feature>
<feature type="compositionally biased region" description="Acidic residues" evidence="1">
    <location>
        <begin position="365"/>
        <end position="377"/>
    </location>
</feature>
<feature type="compositionally biased region" description="Low complexity" evidence="1">
    <location>
        <begin position="1357"/>
        <end position="1367"/>
    </location>
</feature>
<feature type="compositionally biased region" description="Polar residues" evidence="1">
    <location>
        <begin position="164"/>
        <end position="186"/>
    </location>
</feature>
<feature type="compositionally biased region" description="Polar residues" evidence="1">
    <location>
        <begin position="1005"/>
        <end position="1018"/>
    </location>
</feature>
<feature type="region of interest" description="Disordered" evidence="1">
    <location>
        <begin position="825"/>
        <end position="845"/>
    </location>
</feature>
<feature type="compositionally biased region" description="Low complexity" evidence="1">
    <location>
        <begin position="512"/>
        <end position="524"/>
    </location>
</feature>
<feature type="region of interest" description="Disordered" evidence="1">
    <location>
        <begin position="1357"/>
        <end position="1449"/>
    </location>
</feature>
<feature type="compositionally biased region" description="Low complexity" evidence="1">
    <location>
        <begin position="1059"/>
        <end position="1076"/>
    </location>
</feature>
<evidence type="ECO:0000313" key="2">
    <source>
        <dbReference type="EMBL" id="KAJ3780315.1"/>
    </source>
</evidence>
<feature type="compositionally biased region" description="Low complexity" evidence="1">
    <location>
        <begin position="586"/>
        <end position="623"/>
    </location>
</feature>
<comment type="caution">
    <text evidence="2">The sequence shown here is derived from an EMBL/GenBank/DDBJ whole genome shotgun (WGS) entry which is preliminary data.</text>
</comment>